<keyword evidence="3" id="KW-0690">Ribosome biogenesis</keyword>
<keyword evidence="3" id="KW-0479">Metal-binding</keyword>
<keyword evidence="2 3" id="KW-0342">GTP-binding</keyword>
<dbReference type="GO" id="GO:0005737">
    <property type="term" value="C:cytoplasm"/>
    <property type="evidence" value="ECO:0007669"/>
    <property type="project" value="UniProtKB-SubCell"/>
</dbReference>
<name>A0A845UW00_9GAMM</name>
<dbReference type="Gene3D" id="1.10.40.50">
    <property type="entry name" value="Probable gtpase engc, domain 3"/>
    <property type="match status" value="1"/>
</dbReference>
<feature type="binding site" evidence="3">
    <location>
        <position position="247"/>
    </location>
    <ligand>
        <name>Zn(2+)</name>
        <dbReference type="ChEBI" id="CHEBI:29105"/>
    </ligand>
</feature>
<keyword evidence="3" id="KW-0378">Hydrolase</keyword>
<comment type="function">
    <text evidence="3">One of several proteins that assist in the late maturation steps of the functional core of the 30S ribosomal subunit. Helps release RbfA from mature subunits. May play a role in the assembly of ribosomal proteins into the subunit. Circularly permuted GTPase that catalyzes slow GTP hydrolysis, GTPase activity is stimulated by the 30S ribosomal subunit.</text>
</comment>
<dbReference type="InterPro" id="IPR027417">
    <property type="entry name" value="P-loop_NTPase"/>
</dbReference>
<evidence type="ECO:0000259" key="5">
    <source>
        <dbReference type="PROSITE" id="PS51721"/>
    </source>
</evidence>
<reference evidence="6 7" key="1">
    <citation type="submission" date="2020-02" db="EMBL/GenBank/DDBJ databases">
        <authorList>
            <person name="Zhang X.-Y."/>
        </authorList>
    </citation>
    <scope>NUCLEOTIDE SEQUENCE [LARGE SCALE GENOMIC DNA]</scope>
    <source>
        <strain evidence="6 7">C33</strain>
    </source>
</reference>
<comment type="subcellular location">
    <subcellularLocation>
        <location evidence="3">Cytoplasm</location>
    </subcellularLocation>
</comment>
<dbReference type="GO" id="GO:0019843">
    <property type="term" value="F:rRNA binding"/>
    <property type="evidence" value="ECO:0007669"/>
    <property type="project" value="UniProtKB-KW"/>
</dbReference>
<dbReference type="NCBIfam" id="TIGR00157">
    <property type="entry name" value="ribosome small subunit-dependent GTPase A"/>
    <property type="match status" value="1"/>
</dbReference>
<keyword evidence="7" id="KW-1185">Reference proteome</keyword>
<dbReference type="InterPro" id="IPR010914">
    <property type="entry name" value="RsgA_GTPase_dom"/>
</dbReference>
<sequence>MSQAGLVVRAWANRGIAQLDQGPLVPFHFPRRLIRPLPGDRIMLDAQDSLIEVLPRKNEFGRGDARGRFRAVAANLDRAVIVIAPEPAPSPDLIHRYLAGAAIHGIEALVVVNKADLALPETGPFADLKDLDALGYRIVHTRCKPAADLAELPDLLGTGASLLTGQSGVGKTSLLNALIPDLDERTGALSQVTGKGTHTTTTATVYPVSENAVIIDTPGVWEYSLWAMPPAELQRGFPEFAPHAARCRFRDCRHDSEPGCAVRVAAENGEIPASRHAAWLRLLAEQRRLQR</sequence>
<dbReference type="Proteomes" id="UP000484885">
    <property type="component" value="Unassembled WGS sequence"/>
</dbReference>
<keyword evidence="3" id="KW-0694">RNA-binding</keyword>
<keyword evidence="3" id="KW-0699">rRNA-binding</keyword>
<dbReference type="InterPro" id="IPR004881">
    <property type="entry name" value="Ribosome_biogen_GTPase_RsgA"/>
</dbReference>
<dbReference type="HAMAP" id="MF_01820">
    <property type="entry name" value="GTPase_RsgA"/>
    <property type="match status" value="1"/>
</dbReference>
<dbReference type="AlphaFoldDB" id="A0A845UW00"/>
<dbReference type="GO" id="GO:0003924">
    <property type="term" value="F:GTPase activity"/>
    <property type="evidence" value="ECO:0007669"/>
    <property type="project" value="UniProtKB-UniRule"/>
</dbReference>
<dbReference type="PANTHER" id="PTHR32120:SF11">
    <property type="entry name" value="SMALL RIBOSOMAL SUBUNIT BIOGENESIS GTPASE RSGA 1, MITOCHONDRIAL-RELATED"/>
    <property type="match status" value="1"/>
</dbReference>
<protein>
    <recommendedName>
        <fullName evidence="3">Small ribosomal subunit biogenesis GTPase RsgA</fullName>
        <ecNumber evidence="3">3.6.1.-</ecNumber>
    </recommendedName>
</protein>
<evidence type="ECO:0000313" key="6">
    <source>
        <dbReference type="EMBL" id="NDY94422.1"/>
    </source>
</evidence>
<dbReference type="EMBL" id="JAAGSC010000031">
    <property type="protein sequence ID" value="NDY94422.1"/>
    <property type="molecule type" value="Genomic_DNA"/>
</dbReference>
<dbReference type="EC" id="3.6.1.-" evidence="3"/>
<evidence type="ECO:0000256" key="3">
    <source>
        <dbReference type="HAMAP-Rule" id="MF_01820"/>
    </source>
</evidence>
<keyword evidence="3" id="KW-0963">Cytoplasm</keyword>
<evidence type="ECO:0000256" key="1">
    <source>
        <dbReference type="ARBA" id="ARBA00022741"/>
    </source>
</evidence>
<feature type="binding site" evidence="3">
    <location>
        <begin position="165"/>
        <end position="173"/>
    </location>
    <ligand>
        <name>GTP</name>
        <dbReference type="ChEBI" id="CHEBI:37565"/>
    </ligand>
</feature>
<dbReference type="PANTHER" id="PTHR32120">
    <property type="entry name" value="SMALL RIBOSOMAL SUBUNIT BIOGENESIS GTPASE RSGA"/>
    <property type="match status" value="1"/>
</dbReference>
<feature type="binding site" evidence="3">
    <location>
        <position position="254"/>
    </location>
    <ligand>
        <name>Zn(2+)</name>
        <dbReference type="ChEBI" id="CHEBI:29105"/>
    </ligand>
</feature>
<comment type="subunit">
    <text evidence="3">Monomer. Associates with 30S ribosomal subunit, binds 16S rRNA.</text>
</comment>
<gene>
    <name evidence="3 6" type="primary">rsgA</name>
    <name evidence="6" type="ORF">G3I74_01590</name>
</gene>
<feature type="binding site" evidence="3">
    <location>
        <position position="252"/>
    </location>
    <ligand>
        <name>Zn(2+)</name>
        <dbReference type="ChEBI" id="CHEBI:29105"/>
    </ligand>
</feature>
<dbReference type="GO" id="GO:0005525">
    <property type="term" value="F:GTP binding"/>
    <property type="evidence" value="ECO:0007669"/>
    <property type="project" value="UniProtKB-UniRule"/>
</dbReference>
<dbReference type="InterPro" id="IPR030378">
    <property type="entry name" value="G_CP_dom"/>
</dbReference>
<keyword evidence="3" id="KW-0862">Zinc</keyword>
<keyword evidence="1 3" id="KW-0547">Nucleotide-binding</keyword>
<evidence type="ECO:0000313" key="7">
    <source>
        <dbReference type="Proteomes" id="UP000484885"/>
    </source>
</evidence>
<dbReference type="CDD" id="cd01854">
    <property type="entry name" value="YjeQ_EngC"/>
    <property type="match status" value="1"/>
</dbReference>
<evidence type="ECO:0000259" key="4">
    <source>
        <dbReference type="PROSITE" id="PS50936"/>
    </source>
</evidence>
<comment type="caution">
    <text evidence="6">The sequence shown here is derived from an EMBL/GenBank/DDBJ whole genome shotgun (WGS) entry which is preliminary data.</text>
</comment>
<dbReference type="RefSeq" id="WP_164209551.1">
    <property type="nucleotide sequence ID" value="NZ_JAAGSC010000031.1"/>
</dbReference>
<proteinExistence type="inferred from homology"/>
<dbReference type="Gene3D" id="3.40.50.300">
    <property type="entry name" value="P-loop containing nucleotide triphosphate hydrolases"/>
    <property type="match status" value="1"/>
</dbReference>
<comment type="cofactor">
    <cofactor evidence="3">
        <name>Zn(2+)</name>
        <dbReference type="ChEBI" id="CHEBI:29105"/>
    </cofactor>
    <text evidence="3">Binds 1 zinc ion per subunit.</text>
</comment>
<dbReference type="GO" id="GO:0046872">
    <property type="term" value="F:metal ion binding"/>
    <property type="evidence" value="ECO:0007669"/>
    <property type="project" value="UniProtKB-KW"/>
</dbReference>
<dbReference type="PROSITE" id="PS50936">
    <property type="entry name" value="ENGC_GTPASE"/>
    <property type="match status" value="1"/>
</dbReference>
<feature type="binding site" evidence="3">
    <location>
        <position position="260"/>
    </location>
    <ligand>
        <name>Zn(2+)</name>
        <dbReference type="ChEBI" id="CHEBI:29105"/>
    </ligand>
</feature>
<comment type="similarity">
    <text evidence="3">Belongs to the TRAFAC class YlqF/YawG GTPase family. RsgA subfamily.</text>
</comment>
<feature type="domain" description="CP-type G" evidence="5">
    <location>
        <begin position="66"/>
        <end position="223"/>
    </location>
</feature>
<dbReference type="GO" id="GO:0042274">
    <property type="term" value="P:ribosomal small subunit biogenesis"/>
    <property type="evidence" value="ECO:0007669"/>
    <property type="project" value="UniProtKB-UniRule"/>
</dbReference>
<dbReference type="SUPFAM" id="SSF52540">
    <property type="entry name" value="P-loop containing nucleoside triphosphate hydrolases"/>
    <property type="match status" value="1"/>
</dbReference>
<organism evidence="6 7">
    <name type="scientific">Wenzhouxiangella limi</name>
    <dbReference type="NCBI Taxonomy" id="2707351"/>
    <lineage>
        <taxon>Bacteria</taxon>
        <taxon>Pseudomonadati</taxon>
        <taxon>Pseudomonadota</taxon>
        <taxon>Gammaproteobacteria</taxon>
        <taxon>Chromatiales</taxon>
        <taxon>Wenzhouxiangellaceae</taxon>
        <taxon>Wenzhouxiangella</taxon>
    </lineage>
</organism>
<evidence type="ECO:0000256" key="2">
    <source>
        <dbReference type="ARBA" id="ARBA00023134"/>
    </source>
</evidence>
<feature type="domain" description="EngC GTPase" evidence="4">
    <location>
        <begin position="74"/>
        <end position="221"/>
    </location>
</feature>
<dbReference type="Pfam" id="PF03193">
    <property type="entry name" value="RsgA_GTPase"/>
    <property type="match status" value="1"/>
</dbReference>
<accession>A0A845UW00</accession>
<feature type="binding site" evidence="3">
    <location>
        <begin position="113"/>
        <end position="116"/>
    </location>
    <ligand>
        <name>GTP</name>
        <dbReference type="ChEBI" id="CHEBI:37565"/>
    </ligand>
</feature>
<dbReference type="PROSITE" id="PS51721">
    <property type="entry name" value="G_CP"/>
    <property type="match status" value="1"/>
</dbReference>